<dbReference type="EMBL" id="AP009389">
    <property type="protein sequence ID" value="BAF59180.1"/>
    <property type="molecule type" value="Genomic_DNA"/>
</dbReference>
<accession>A5D3K7</accession>
<dbReference type="Proteomes" id="UP000006556">
    <property type="component" value="Chromosome"/>
</dbReference>
<organism evidence="1 2">
    <name type="scientific">Pelotomaculum thermopropionicum (strain DSM 13744 / JCM 10971 / SI)</name>
    <dbReference type="NCBI Taxonomy" id="370438"/>
    <lineage>
        <taxon>Bacteria</taxon>
        <taxon>Bacillati</taxon>
        <taxon>Bacillota</taxon>
        <taxon>Clostridia</taxon>
        <taxon>Eubacteriales</taxon>
        <taxon>Desulfotomaculaceae</taxon>
        <taxon>Pelotomaculum</taxon>
    </lineage>
</organism>
<dbReference type="HOGENOM" id="CLU_3101944_0_0_9"/>
<evidence type="ECO:0000313" key="2">
    <source>
        <dbReference type="Proteomes" id="UP000006556"/>
    </source>
</evidence>
<proteinExistence type="predicted"/>
<gene>
    <name evidence="1" type="ordered locus">PTH_0999</name>
</gene>
<keyword evidence="2" id="KW-1185">Reference proteome</keyword>
<name>A5D3K7_PELTS</name>
<sequence length="51" mass="5561">MLVNILTAGRKAGILTPVVETLDFKRLPGLLLINVLPRLRAFGGFKNGIGW</sequence>
<dbReference type="KEGG" id="pth:PTH_0999"/>
<reference evidence="2" key="1">
    <citation type="journal article" date="2008" name="Genome Res.">
        <title>The genome of Pelotomaculum thermopropionicum reveals niche-associated evolution in anaerobic microbiota.</title>
        <authorList>
            <person name="Kosaka T."/>
            <person name="Kato S."/>
            <person name="Shimoyama T."/>
            <person name="Ishii S."/>
            <person name="Abe T."/>
            <person name="Watanabe K."/>
        </authorList>
    </citation>
    <scope>NUCLEOTIDE SEQUENCE [LARGE SCALE GENOMIC DNA]</scope>
    <source>
        <strain evidence="2">DSM 13744 / JCM 10971 / SI</strain>
    </source>
</reference>
<dbReference type="AlphaFoldDB" id="A5D3K7"/>
<evidence type="ECO:0000313" key="1">
    <source>
        <dbReference type="EMBL" id="BAF59180.1"/>
    </source>
</evidence>
<dbReference type="STRING" id="370438.PTH_0999"/>
<protein>
    <submittedName>
        <fullName evidence="1">Uncharacterized protein</fullName>
    </submittedName>
</protein>